<dbReference type="PANTHER" id="PTHR47338">
    <property type="entry name" value="ZN(II)2CYS6 TRANSCRIPTION FACTOR (EUROFUNG)-RELATED"/>
    <property type="match status" value="1"/>
</dbReference>
<keyword evidence="3" id="KW-0805">Transcription regulation</keyword>
<dbReference type="InterPro" id="IPR050815">
    <property type="entry name" value="TF_fung"/>
</dbReference>
<dbReference type="PROSITE" id="PS50048">
    <property type="entry name" value="ZN2_CY6_FUNGAL_2"/>
    <property type="match status" value="1"/>
</dbReference>
<dbReference type="Pfam" id="PF04082">
    <property type="entry name" value="Fungal_trans"/>
    <property type="match status" value="1"/>
</dbReference>
<proteinExistence type="predicted"/>
<dbReference type="CDD" id="cd12148">
    <property type="entry name" value="fungal_TF_MHR"/>
    <property type="match status" value="1"/>
</dbReference>
<accession>A0A8K0S2M2</accession>
<comment type="caution">
    <text evidence="7">The sequence shown here is derived from an EMBL/GenBank/DDBJ whole genome shotgun (WGS) entry which is preliminary data.</text>
</comment>
<keyword evidence="4" id="KW-0804">Transcription</keyword>
<dbReference type="GO" id="GO:0006351">
    <property type="term" value="P:DNA-templated transcription"/>
    <property type="evidence" value="ECO:0007669"/>
    <property type="project" value="InterPro"/>
</dbReference>
<evidence type="ECO:0000313" key="8">
    <source>
        <dbReference type="Proteomes" id="UP000813427"/>
    </source>
</evidence>
<dbReference type="GO" id="GO:0003677">
    <property type="term" value="F:DNA binding"/>
    <property type="evidence" value="ECO:0007669"/>
    <property type="project" value="InterPro"/>
</dbReference>
<dbReference type="GO" id="GO:0000981">
    <property type="term" value="F:DNA-binding transcription factor activity, RNA polymerase II-specific"/>
    <property type="evidence" value="ECO:0007669"/>
    <property type="project" value="InterPro"/>
</dbReference>
<dbReference type="CDD" id="cd00067">
    <property type="entry name" value="GAL4"/>
    <property type="match status" value="1"/>
</dbReference>
<dbReference type="Proteomes" id="UP000813427">
    <property type="component" value="Unassembled WGS sequence"/>
</dbReference>
<keyword evidence="8" id="KW-1185">Reference proteome</keyword>
<dbReference type="AlphaFoldDB" id="A0A8K0S2M2"/>
<evidence type="ECO:0000256" key="3">
    <source>
        <dbReference type="ARBA" id="ARBA00023015"/>
    </source>
</evidence>
<reference evidence="7" key="1">
    <citation type="journal article" date="2021" name="Nat. Commun.">
        <title>Genetic determinants of endophytism in the Arabidopsis root mycobiome.</title>
        <authorList>
            <person name="Mesny F."/>
            <person name="Miyauchi S."/>
            <person name="Thiergart T."/>
            <person name="Pickel B."/>
            <person name="Atanasova L."/>
            <person name="Karlsson M."/>
            <person name="Huettel B."/>
            <person name="Barry K.W."/>
            <person name="Haridas S."/>
            <person name="Chen C."/>
            <person name="Bauer D."/>
            <person name="Andreopoulos W."/>
            <person name="Pangilinan J."/>
            <person name="LaButti K."/>
            <person name="Riley R."/>
            <person name="Lipzen A."/>
            <person name="Clum A."/>
            <person name="Drula E."/>
            <person name="Henrissat B."/>
            <person name="Kohler A."/>
            <person name="Grigoriev I.V."/>
            <person name="Martin F.M."/>
            <person name="Hacquard S."/>
        </authorList>
    </citation>
    <scope>NUCLEOTIDE SEQUENCE</scope>
    <source>
        <strain evidence="7">MPI-SDFR-AT-0068</strain>
    </source>
</reference>
<dbReference type="PROSITE" id="PS00463">
    <property type="entry name" value="ZN2_CY6_FUNGAL_1"/>
    <property type="match status" value="1"/>
</dbReference>
<gene>
    <name evidence="7" type="ORF">BKA59DRAFT_126199</name>
</gene>
<dbReference type="GO" id="GO:0008270">
    <property type="term" value="F:zinc ion binding"/>
    <property type="evidence" value="ECO:0007669"/>
    <property type="project" value="InterPro"/>
</dbReference>
<dbReference type="SMART" id="SM00066">
    <property type="entry name" value="GAL4"/>
    <property type="match status" value="1"/>
</dbReference>
<dbReference type="InterPro" id="IPR007219">
    <property type="entry name" value="XnlR_reg_dom"/>
</dbReference>
<organism evidence="7 8">
    <name type="scientific">Fusarium tricinctum</name>
    <dbReference type="NCBI Taxonomy" id="61284"/>
    <lineage>
        <taxon>Eukaryota</taxon>
        <taxon>Fungi</taxon>
        <taxon>Dikarya</taxon>
        <taxon>Ascomycota</taxon>
        <taxon>Pezizomycotina</taxon>
        <taxon>Sordariomycetes</taxon>
        <taxon>Hypocreomycetidae</taxon>
        <taxon>Hypocreales</taxon>
        <taxon>Nectriaceae</taxon>
        <taxon>Fusarium</taxon>
        <taxon>Fusarium tricinctum species complex</taxon>
    </lineage>
</organism>
<dbReference type="SMART" id="SM00906">
    <property type="entry name" value="Fungal_trans"/>
    <property type="match status" value="1"/>
</dbReference>
<dbReference type="Gene3D" id="4.10.240.10">
    <property type="entry name" value="Zn(2)-C6 fungal-type DNA-binding domain"/>
    <property type="match status" value="1"/>
</dbReference>
<evidence type="ECO:0000259" key="6">
    <source>
        <dbReference type="PROSITE" id="PS50048"/>
    </source>
</evidence>
<sequence length="475" mass="53137">MKPPQLASNACVACKTKKRRCDKILPKCSLCLRNWRVCDYSLIPAATTFASHTESTSSILGKHRLGIPVYDELLPGYVSEQLGDEVAQRAISSRYFQVTHNWLPIISKQHFSRGLDASTETCPPDWNLLLLCMKLINWLPDTNSPQTPLYRAAKRFFLEVELSGVVSLAVLQAAILIGFYELGNGIFPSAYISVGICVRYGAALGIEPRSTTSANALPGDRIKEEERTRIWWTLLLLDRFTCLIQPTQPLSIRGPKSEHVLPSDDKLWDYGVSDHSQQATVAAPCKLQHPRFSLVAQATVLLDRVLSRTHPKSKTNMSEEETLQLQRTIEAMVEFTRVECPTRHLFRIFGCEVKAILFGSLIALHDEDDFPIPVSLDIPLLIGSELAAIAWEASLQENDISRDQWPPFAVYVIYQGAVSLVKRKRDAGYEAVQLCLQPFKSALGIAQQRWLSAGKQSSVSFLYSTIVPVRHFGIV</sequence>
<dbReference type="PANTHER" id="PTHR47338:SF20">
    <property type="entry name" value="ZN(II)2CYS6 TRANSCRIPTION FACTOR (EUROFUNG)"/>
    <property type="match status" value="1"/>
</dbReference>
<evidence type="ECO:0000256" key="5">
    <source>
        <dbReference type="ARBA" id="ARBA00023242"/>
    </source>
</evidence>
<evidence type="ECO:0000256" key="1">
    <source>
        <dbReference type="ARBA" id="ARBA00004123"/>
    </source>
</evidence>
<dbReference type="EMBL" id="JAGPXF010000003">
    <property type="protein sequence ID" value="KAH7251229.1"/>
    <property type="molecule type" value="Genomic_DNA"/>
</dbReference>
<comment type="subcellular location">
    <subcellularLocation>
        <location evidence="1">Nucleus</location>
    </subcellularLocation>
</comment>
<evidence type="ECO:0000256" key="4">
    <source>
        <dbReference type="ARBA" id="ARBA00023163"/>
    </source>
</evidence>
<dbReference type="SUPFAM" id="SSF57701">
    <property type="entry name" value="Zn2/Cys6 DNA-binding domain"/>
    <property type="match status" value="1"/>
</dbReference>
<dbReference type="GO" id="GO:0005634">
    <property type="term" value="C:nucleus"/>
    <property type="evidence" value="ECO:0007669"/>
    <property type="project" value="UniProtKB-SubCell"/>
</dbReference>
<dbReference type="OrthoDB" id="1274115at2759"/>
<feature type="domain" description="Zn(2)-C6 fungal-type" evidence="6">
    <location>
        <begin position="10"/>
        <end position="40"/>
    </location>
</feature>
<dbReference type="Pfam" id="PF00172">
    <property type="entry name" value="Zn_clus"/>
    <property type="match status" value="1"/>
</dbReference>
<protein>
    <recommendedName>
        <fullName evidence="6">Zn(2)-C6 fungal-type domain-containing protein</fullName>
    </recommendedName>
</protein>
<evidence type="ECO:0000313" key="7">
    <source>
        <dbReference type="EMBL" id="KAH7251229.1"/>
    </source>
</evidence>
<dbReference type="InterPro" id="IPR001138">
    <property type="entry name" value="Zn2Cys6_DnaBD"/>
</dbReference>
<name>A0A8K0S2M2_9HYPO</name>
<dbReference type="InterPro" id="IPR036864">
    <property type="entry name" value="Zn2-C6_fun-type_DNA-bd_sf"/>
</dbReference>
<keyword evidence="2" id="KW-0479">Metal-binding</keyword>
<keyword evidence="5" id="KW-0539">Nucleus</keyword>
<evidence type="ECO:0000256" key="2">
    <source>
        <dbReference type="ARBA" id="ARBA00022723"/>
    </source>
</evidence>